<name>A0A6G6Y2L5_9SPHN</name>
<dbReference type="GO" id="GO:0004814">
    <property type="term" value="F:arginine-tRNA ligase activity"/>
    <property type="evidence" value="ECO:0007669"/>
    <property type="project" value="InterPro"/>
</dbReference>
<comment type="subcellular location">
    <subcellularLocation>
        <location evidence="1 11">Cytoplasm</location>
    </subcellularLocation>
</comment>
<dbReference type="InterPro" id="IPR006194">
    <property type="entry name" value="Gly-tRNA-synth_heterodimer"/>
</dbReference>
<comment type="similarity">
    <text evidence="2 11">Belongs to the class-II aminoacyl-tRNA synthetase family.</text>
</comment>
<dbReference type="GO" id="GO:0005524">
    <property type="term" value="F:ATP binding"/>
    <property type="evidence" value="ECO:0007669"/>
    <property type="project" value="UniProtKB-UniRule"/>
</dbReference>
<organism evidence="14 15">
    <name type="scientific">Stakelama tenebrarum</name>
    <dbReference type="NCBI Taxonomy" id="2711215"/>
    <lineage>
        <taxon>Bacteria</taxon>
        <taxon>Pseudomonadati</taxon>
        <taxon>Pseudomonadota</taxon>
        <taxon>Alphaproteobacteria</taxon>
        <taxon>Sphingomonadales</taxon>
        <taxon>Sphingomonadaceae</taxon>
        <taxon>Stakelama</taxon>
    </lineage>
</organism>
<keyword evidence="15" id="KW-1185">Reference proteome</keyword>
<dbReference type="NCBIfam" id="TIGR00211">
    <property type="entry name" value="glyS"/>
    <property type="match status" value="1"/>
</dbReference>
<reference evidence="14 15" key="1">
    <citation type="submission" date="2020-02" db="EMBL/GenBank/DDBJ databases">
        <authorList>
            <person name="Zheng R.K."/>
            <person name="Sun C.M."/>
        </authorList>
    </citation>
    <scope>NUCLEOTIDE SEQUENCE [LARGE SCALE GENOMIC DNA]</scope>
    <source>
        <strain evidence="15">zrk23</strain>
    </source>
</reference>
<dbReference type="Pfam" id="PF05746">
    <property type="entry name" value="DALR_1"/>
    <property type="match status" value="1"/>
</dbReference>
<dbReference type="HAMAP" id="MF_00255">
    <property type="entry name" value="Gly_tRNA_synth_beta"/>
    <property type="match status" value="1"/>
</dbReference>
<evidence type="ECO:0000259" key="13">
    <source>
        <dbReference type="Pfam" id="PF05746"/>
    </source>
</evidence>
<proteinExistence type="inferred from homology"/>
<feature type="region of interest" description="Disordered" evidence="12">
    <location>
        <begin position="389"/>
        <end position="437"/>
    </location>
</feature>
<feature type="domain" description="DALR anticodon binding" evidence="13">
    <location>
        <begin position="774"/>
        <end position="845"/>
    </location>
</feature>
<comment type="subunit">
    <text evidence="3 11">Tetramer of two alpha and two beta subunits.</text>
</comment>
<dbReference type="GO" id="GO:0006426">
    <property type="term" value="P:glycyl-tRNA aminoacylation"/>
    <property type="evidence" value="ECO:0007669"/>
    <property type="project" value="UniProtKB-UniRule"/>
</dbReference>
<evidence type="ECO:0000256" key="9">
    <source>
        <dbReference type="ARBA" id="ARBA00023146"/>
    </source>
</evidence>
<evidence type="ECO:0000256" key="11">
    <source>
        <dbReference type="HAMAP-Rule" id="MF_00255"/>
    </source>
</evidence>
<dbReference type="AlphaFoldDB" id="A0A6G6Y2L5"/>
<dbReference type="InterPro" id="IPR015944">
    <property type="entry name" value="Gly-tRNA-synth_bsu"/>
</dbReference>
<evidence type="ECO:0000313" key="15">
    <source>
        <dbReference type="Proteomes" id="UP000501568"/>
    </source>
</evidence>
<keyword evidence="6 11" id="KW-0547">Nucleotide-binding</keyword>
<evidence type="ECO:0000256" key="7">
    <source>
        <dbReference type="ARBA" id="ARBA00022840"/>
    </source>
</evidence>
<feature type="compositionally biased region" description="Low complexity" evidence="12">
    <location>
        <begin position="411"/>
        <end position="425"/>
    </location>
</feature>
<dbReference type="KEGG" id="spzr:G5C33_04610"/>
<gene>
    <name evidence="11" type="primary">glyS</name>
    <name evidence="14" type="ORF">G5C33_04610</name>
</gene>
<feature type="region of interest" description="Disordered" evidence="12">
    <location>
        <begin position="729"/>
        <end position="774"/>
    </location>
</feature>
<dbReference type="Pfam" id="PF02092">
    <property type="entry name" value="tRNA_synt_2f"/>
    <property type="match status" value="1"/>
</dbReference>
<dbReference type="InterPro" id="IPR008909">
    <property type="entry name" value="DALR_anticod-bd"/>
</dbReference>
<keyword evidence="8 11" id="KW-0648">Protein biosynthesis</keyword>
<evidence type="ECO:0000256" key="2">
    <source>
        <dbReference type="ARBA" id="ARBA00008226"/>
    </source>
</evidence>
<keyword evidence="4 11" id="KW-0963">Cytoplasm</keyword>
<dbReference type="EMBL" id="CP049109">
    <property type="protein sequence ID" value="QIG79140.1"/>
    <property type="molecule type" value="Genomic_DNA"/>
</dbReference>
<comment type="catalytic activity">
    <reaction evidence="10 11">
        <text>tRNA(Gly) + glycine + ATP = glycyl-tRNA(Gly) + AMP + diphosphate</text>
        <dbReference type="Rhea" id="RHEA:16013"/>
        <dbReference type="Rhea" id="RHEA-COMP:9664"/>
        <dbReference type="Rhea" id="RHEA-COMP:9683"/>
        <dbReference type="ChEBI" id="CHEBI:30616"/>
        <dbReference type="ChEBI" id="CHEBI:33019"/>
        <dbReference type="ChEBI" id="CHEBI:57305"/>
        <dbReference type="ChEBI" id="CHEBI:78442"/>
        <dbReference type="ChEBI" id="CHEBI:78522"/>
        <dbReference type="ChEBI" id="CHEBI:456215"/>
        <dbReference type="EC" id="6.1.1.14"/>
    </reaction>
</comment>
<dbReference type="Proteomes" id="UP000501568">
    <property type="component" value="Chromosome"/>
</dbReference>
<dbReference type="PRINTS" id="PR01045">
    <property type="entry name" value="TRNASYNTHGB"/>
</dbReference>
<dbReference type="GO" id="GO:0004820">
    <property type="term" value="F:glycine-tRNA ligase activity"/>
    <property type="evidence" value="ECO:0007669"/>
    <property type="project" value="UniProtKB-UniRule"/>
</dbReference>
<dbReference type="PROSITE" id="PS50861">
    <property type="entry name" value="AA_TRNA_LIGASE_II_GLYAB"/>
    <property type="match status" value="1"/>
</dbReference>
<dbReference type="SUPFAM" id="SSF109604">
    <property type="entry name" value="HD-domain/PDEase-like"/>
    <property type="match status" value="1"/>
</dbReference>
<dbReference type="GO" id="GO:0005829">
    <property type="term" value="C:cytosol"/>
    <property type="evidence" value="ECO:0007669"/>
    <property type="project" value="TreeGrafter"/>
</dbReference>
<accession>A0A6G6Y2L5</accession>
<protein>
    <recommendedName>
        <fullName evidence="11">Glycine--tRNA ligase beta subunit</fullName>
        <ecNumber evidence="11">6.1.1.14</ecNumber>
    </recommendedName>
    <alternativeName>
        <fullName evidence="11">Glycyl-tRNA synthetase beta subunit</fullName>
        <shortName evidence="11">GlyRS</shortName>
    </alternativeName>
</protein>
<dbReference type="GO" id="GO:0006420">
    <property type="term" value="P:arginyl-tRNA aminoacylation"/>
    <property type="evidence" value="ECO:0007669"/>
    <property type="project" value="InterPro"/>
</dbReference>
<dbReference type="PANTHER" id="PTHR30075:SF2">
    <property type="entry name" value="GLYCINE--TRNA LIGASE, CHLOROPLASTIC_MITOCHONDRIAL 2"/>
    <property type="match status" value="1"/>
</dbReference>
<dbReference type="EC" id="6.1.1.14" evidence="11"/>
<dbReference type="PANTHER" id="PTHR30075">
    <property type="entry name" value="GLYCYL-TRNA SYNTHETASE"/>
    <property type="match status" value="1"/>
</dbReference>
<keyword evidence="9 11" id="KW-0030">Aminoacyl-tRNA synthetase</keyword>
<evidence type="ECO:0000256" key="1">
    <source>
        <dbReference type="ARBA" id="ARBA00004496"/>
    </source>
</evidence>
<evidence type="ECO:0000256" key="3">
    <source>
        <dbReference type="ARBA" id="ARBA00011209"/>
    </source>
</evidence>
<sequence>MGSQVSGVVAVSDFLLEIRCEEIPARMQAKAREDLVKLLGAELEKAGLKAGEATTYATPRRLALILRALPEATEAVSEELKGPPEGAPDAAIDGFCRKAGLTRDQLELREVKGRNTWFAVIDKPGRATADVLAEAIPAVIRAFPWPKSMRWGDASLSTESLRWVRPLHGIVALLGDDVVPFEVAGVASGAATLGHRFHHPGEITIGSAADYVEKLRACHVIVDQDERAATIALGAKMAAKQANLELVEDTGLLAENAGLTEYPVPLLGSFDPRLLAAPREILELTLKVNQKYFSVRDAEGNMAPNFVCVANIDAADGGERIVAGNRKVAEARLSDAIFFWEQDLKVKLEDQAKKLDRIVFHEKLGTVADKAQRIAKLARWLVEEGIVHSSPSSLGEGDQPQAGGGARSEAEGSAADVVQHPSTTGSAGGPPPRDKLGEEFADMAQQAGLLCKADLVTQTVGEFPEVQGIIGYELAKAEGLPVEVAEAIRDHYKPVGQGDDVPTAPVSVAVALADKLDTLVSFFAIDQKPTGSKDPFALRRAVISVVTLLHANKLRLAMCDIISELYDLISDQISKGPDRINIRYSEGEVHANYGNIDTPRFIFRKLFETSTPGSRLGFDSQGRETKILKVGDDEVVVFAEPIYTLTSKRELFGSLLDFFADRLKVQQREAGVRHDLIDAVFALGGEDDLVRLLARVKALQAFVETDEGANLLAGYKRAANILKKEGWGETTPLPQAGGAGGGLPASSGGAGADSASPPPTPPASGRGELGSPPEPAEAALIAALDEAEPQAEKAVADEDFEGAMAALASLRAPIDAFFESVTVNDADPAKRAARLDLLARMRNAVHRVADFSRIEG</sequence>
<feature type="compositionally biased region" description="Gly residues" evidence="12">
    <location>
        <begin position="737"/>
        <end position="751"/>
    </location>
</feature>
<keyword evidence="5 11" id="KW-0436">Ligase</keyword>
<evidence type="ECO:0000256" key="5">
    <source>
        <dbReference type="ARBA" id="ARBA00022598"/>
    </source>
</evidence>
<evidence type="ECO:0000313" key="14">
    <source>
        <dbReference type="EMBL" id="QIG79140.1"/>
    </source>
</evidence>
<evidence type="ECO:0000256" key="10">
    <source>
        <dbReference type="ARBA" id="ARBA00047937"/>
    </source>
</evidence>
<evidence type="ECO:0000256" key="6">
    <source>
        <dbReference type="ARBA" id="ARBA00022741"/>
    </source>
</evidence>
<keyword evidence="7 11" id="KW-0067">ATP-binding</keyword>
<evidence type="ECO:0000256" key="4">
    <source>
        <dbReference type="ARBA" id="ARBA00022490"/>
    </source>
</evidence>
<evidence type="ECO:0000256" key="8">
    <source>
        <dbReference type="ARBA" id="ARBA00022917"/>
    </source>
</evidence>
<evidence type="ECO:0000256" key="12">
    <source>
        <dbReference type="SAM" id="MobiDB-lite"/>
    </source>
</evidence>